<reference evidence="1" key="1">
    <citation type="journal article" date="2021" name="Genome Biol. Evol.">
        <title>The assembled and annotated genome of the fairy-ring fungus Marasmius oreades.</title>
        <authorList>
            <person name="Hiltunen M."/>
            <person name="Ament-Velasquez S.L."/>
            <person name="Johannesson H."/>
        </authorList>
    </citation>
    <scope>NUCLEOTIDE SEQUENCE</scope>
    <source>
        <strain evidence="1">03SP1</strain>
    </source>
</reference>
<name>A0A9P7V363_9AGAR</name>
<sequence>MGIIFGLRPKESAWEVVKRRSVEPVLMYHGDEDLNIMKIQDRNIHRSFVFEVSSNSAKLRSVTRNAIIFARQQLLSEFSQKGYNTLMLEGWMLAIYKKEKLHRIEIQYTGRPAYVRGKFDDTRRPPFMEEVLADCLQT</sequence>
<dbReference type="AlphaFoldDB" id="A0A9P7V363"/>
<dbReference type="KEGG" id="more:E1B28_001306"/>
<dbReference type="Proteomes" id="UP001049176">
    <property type="component" value="Chromosome 1"/>
</dbReference>
<dbReference type="RefSeq" id="XP_043015925.1">
    <property type="nucleotide sequence ID" value="XM_043147220.1"/>
</dbReference>
<comment type="caution">
    <text evidence="1">The sequence shown here is derived from an EMBL/GenBank/DDBJ whole genome shotgun (WGS) entry which is preliminary data.</text>
</comment>
<proteinExistence type="predicted"/>
<dbReference type="EMBL" id="CM032181">
    <property type="protein sequence ID" value="KAG7099455.1"/>
    <property type="molecule type" value="Genomic_DNA"/>
</dbReference>
<evidence type="ECO:0000313" key="1">
    <source>
        <dbReference type="EMBL" id="KAG7099455.1"/>
    </source>
</evidence>
<gene>
    <name evidence="1" type="ORF">E1B28_001306</name>
</gene>
<dbReference type="GeneID" id="66070382"/>
<keyword evidence="2" id="KW-1185">Reference proteome</keyword>
<protein>
    <submittedName>
        <fullName evidence="1">Uncharacterized protein</fullName>
    </submittedName>
</protein>
<accession>A0A9P7V363</accession>
<evidence type="ECO:0000313" key="2">
    <source>
        <dbReference type="Proteomes" id="UP001049176"/>
    </source>
</evidence>
<organism evidence="1 2">
    <name type="scientific">Marasmius oreades</name>
    <name type="common">fairy-ring Marasmius</name>
    <dbReference type="NCBI Taxonomy" id="181124"/>
    <lineage>
        <taxon>Eukaryota</taxon>
        <taxon>Fungi</taxon>
        <taxon>Dikarya</taxon>
        <taxon>Basidiomycota</taxon>
        <taxon>Agaricomycotina</taxon>
        <taxon>Agaricomycetes</taxon>
        <taxon>Agaricomycetidae</taxon>
        <taxon>Agaricales</taxon>
        <taxon>Marasmiineae</taxon>
        <taxon>Marasmiaceae</taxon>
        <taxon>Marasmius</taxon>
    </lineage>
</organism>
<dbReference type="OrthoDB" id="3349961at2759"/>